<dbReference type="Proteomes" id="UP001234202">
    <property type="component" value="Unassembled WGS sequence"/>
</dbReference>
<proteinExistence type="predicted"/>
<evidence type="ECO:0000313" key="1">
    <source>
        <dbReference type="EMBL" id="KAJ9118380.1"/>
    </source>
</evidence>
<accession>A0ACC2X4R4</accession>
<dbReference type="EMBL" id="JASBWV010000029">
    <property type="protein sequence ID" value="KAJ9118380.1"/>
    <property type="molecule type" value="Genomic_DNA"/>
</dbReference>
<reference evidence="1" key="1">
    <citation type="submission" date="2023-04" db="EMBL/GenBank/DDBJ databases">
        <title>Draft Genome sequencing of Naganishia species isolated from polar environments using Oxford Nanopore Technology.</title>
        <authorList>
            <person name="Leo P."/>
            <person name="Venkateswaran K."/>
        </authorList>
    </citation>
    <scope>NUCLEOTIDE SEQUENCE</scope>
    <source>
        <strain evidence="1">DBVPG 5303</strain>
    </source>
</reference>
<protein>
    <submittedName>
        <fullName evidence="1">Uncharacterized protein</fullName>
    </submittedName>
</protein>
<comment type="caution">
    <text evidence="1">The sequence shown here is derived from an EMBL/GenBank/DDBJ whole genome shotgun (WGS) entry which is preliminary data.</text>
</comment>
<name>A0ACC2X4R4_9TREE</name>
<evidence type="ECO:0000313" key="2">
    <source>
        <dbReference type="Proteomes" id="UP001234202"/>
    </source>
</evidence>
<keyword evidence="2" id="KW-1185">Reference proteome</keyword>
<sequence length="526" mass="57809">MFFLLPVLLLSVPGALAWKDQCTTFAPVIANVHLLNVTYYEANAFVNLSSPLQTITTSSLPAFCRLQLNITTNPATGKAAYSEVWLPDGWNSRTLGFGNGGWSGGVPYADIALAGAQQGYVAFGTNTGHNGISRDGSFGGPRNDDAIIDFAYRALHLTTVAAKSLASQYYGYNHTKSYYMACSTGGRQGIKAMSSFPEDYDGVVIGSPANAMARLQPWTIHQSLNVQPVNSSRWIPAALWPVIHKEALRQCDSLDGVTDGIISNPEVCDFRPQLITCRKESNTSECLTVDQLESLRKLYSNYLDGDQNWIFSGYVPGGELGYPTGLATAEPYQISTDYYKYFVLNDTTWDYHTLNASAIKLGMDINPGQMDTNTPDLTAFFARGGKVIQYVGWNDQLISPGNSIKWYKDVYAYTLANSAINPDEHFKLFTVPGMRHCFTGEGAWIFGAASQRNTAPPLENNSKYDIQAAMVEWLETNRTVDHIVATKYRNDSASSGVSFTRKLCPYPQQAVYQGGDQNSEASFVCK</sequence>
<organism evidence="1 2">
    <name type="scientific">Naganishia onofrii</name>
    <dbReference type="NCBI Taxonomy" id="1851511"/>
    <lineage>
        <taxon>Eukaryota</taxon>
        <taxon>Fungi</taxon>
        <taxon>Dikarya</taxon>
        <taxon>Basidiomycota</taxon>
        <taxon>Agaricomycotina</taxon>
        <taxon>Tremellomycetes</taxon>
        <taxon>Filobasidiales</taxon>
        <taxon>Filobasidiaceae</taxon>
        <taxon>Naganishia</taxon>
    </lineage>
</organism>
<gene>
    <name evidence="1" type="ORF">QFC24_006209</name>
</gene>